<evidence type="ECO:0000313" key="18">
    <source>
        <dbReference type="EMBL" id="WWR11619.1"/>
    </source>
</evidence>
<keyword evidence="9 16" id="KW-0479">Metal-binding</keyword>
<sequence>MNFISFNFLSIKAYKMKRQIVLDTETTGLDIKLGHKIIEIGCIELKERKFTGKYFHTYLNPQRDIDKESFNIHGITRDFLEKKPFFKDIAMSLLKFIKHSELIIHNAKFDIDFLEHEFKLINNPILLKNYCSIFDTLIFARKKYPGRRNTLNALCKRYKINISDRNFHGALLDAKILASLYLEMTSGQTSLFKKEKIKQNFSNYKNNDIDDVLLVSNSPIIYANSEELRRHNKFISFLKKDF</sequence>
<keyword evidence="10 16" id="KW-0378">Hydrolase</keyword>
<dbReference type="PANTHER" id="PTHR30231:SF41">
    <property type="entry name" value="DNA POLYMERASE III SUBUNIT EPSILON"/>
    <property type="match status" value="1"/>
</dbReference>
<keyword evidence="6 16" id="KW-0548">Nucleotidyltransferase</keyword>
<evidence type="ECO:0000256" key="9">
    <source>
        <dbReference type="ARBA" id="ARBA00022723"/>
    </source>
</evidence>
<evidence type="ECO:0000313" key="19">
    <source>
        <dbReference type="Proteomes" id="UP001368618"/>
    </source>
</evidence>
<organism evidence="18 19">
    <name type="scientific">Candidatus Legionella polyplacis</name>
    <dbReference type="NCBI Taxonomy" id="2005262"/>
    <lineage>
        <taxon>Bacteria</taxon>
        <taxon>Pseudomonadati</taxon>
        <taxon>Pseudomonadota</taxon>
        <taxon>Gammaproteobacteria</taxon>
        <taxon>Legionellales</taxon>
        <taxon>Legionellaceae</taxon>
        <taxon>Legionella</taxon>
    </lineage>
</organism>
<evidence type="ECO:0000256" key="11">
    <source>
        <dbReference type="ARBA" id="ARBA00022839"/>
    </source>
</evidence>
<dbReference type="InterPro" id="IPR013520">
    <property type="entry name" value="Ribonucl_H"/>
</dbReference>
<comment type="cofactor">
    <cofactor evidence="2 16">
        <name>Mg(2+)</name>
        <dbReference type="ChEBI" id="CHEBI:18420"/>
    </cofactor>
</comment>
<reference evidence="18" key="1">
    <citation type="submission" date="2023-09" db="EMBL/GenBank/DDBJ databases">
        <title>Genomes of two closely related lineages of the louse Polyplax serrata with different host specificities.</title>
        <authorList>
            <person name="Martinu J."/>
            <person name="Tarabai H."/>
            <person name="Stefka J."/>
            <person name="Hypsa V."/>
        </authorList>
    </citation>
    <scope>NUCLEOTIDE SEQUENCE [LARGE SCALE GENOMIC DNA]</scope>
    <source>
        <strain evidence="18">98ZLc_SE</strain>
    </source>
</reference>
<keyword evidence="13 16" id="KW-0239">DNA-directed DNA polymerase</keyword>
<dbReference type="EMBL" id="CP135137">
    <property type="protein sequence ID" value="WWR11619.1"/>
    <property type="molecule type" value="Genomic_DNA"/>
</dbReference>
<evidence type="ECO:0000256" key="2">
    <source>
        <dbReference type="ARBA" id="ARBA00001946"/>
    </source>
</evidence>
<dbReference type="GO" id="GO:0003887">
    <property type="term" value="F:DNA-directed DNA polymerase activity"/>
    <property type="evidence" value="ECO:0007669"/>
    <property type="project" value="UniProtKB-EC"/>
</dbReference>
<evidence type="ECO:0000256" key="5">
    <source>
        <dbReference type="ARBA" id="ARBA00022679"/>
    </source>
</evidence>
<keyword evidence="19" id="KW-1185">Reference proteome</keyword>
<keyword evidence="11 16" id="KW-0269">Exonuclease</keyword>
<evidence type="ECO:0000256" key="10">
    <source>
        <dbReference type="ARBA" id="ARBA00022801"/>
    </source>
</evidence>
<dbReference type="NCBIfam" id="NF004316">
    <property type="entry name" value="PRK05711.1"/>
    <property type="match status" value="1"/>
</dbReference>
<dbReference type="EC" id="2.7.7.7" evidence="3 16"/>
<evidence type="ECO:0000256" key="13">
    <source>
        <dbReference type="ARBA" id="ARBA00022932"/>
    </source>
</evidence>
<keyword evidence="5 16" id="KW-0808">Transferase</keyword>
<comment type="cofactor">
    <cofactor evidence="1 16">
        <name>Mn(2+)</name>
        <dbReference type="ChEBI" id="CHEBI:29035"/>
    </cofactor>
</comment>
<evidence type="ECO:0000256" key="15">
    <source>
        <dbReference type="ARBA" id="ARBA00049244"/>
    </source>
</evidence>
<evidence type="ECO:0000256" key="8">
    <source>
        <dbReference type="ARBA" id="ARBA00022722"/>
    </source>
</evidence>
<dbReference type="SMART" id="SM00479">
    <property type="entry name" value="EXOIII"/>
    <property type="match status" value="1"/>
</dbReference>
<accession>A0ABZ2H0J7</accession>
<dbReference type="SUPFAM" id="SSF53098">
    <property type="entry name" value="Ribonuclease H-like"/>
    <property type="match status" value="1"/>
</dbReference>
<protein>
    <recommendedName>
        <fullName evidence="4 16">DNA polymerase III subunit epsilon</fullName>
        <ecNumber evidence="3 16">2.7.7.7</ecNumber>
    </recommendedName>
</protein>
<evidence type="ECO:0000256" key="14">
    <source>
        <dbReference type="ARBA" id="ARBA00023211"/>
    </source>
</evidence>
<proteinExistence type="predicted"/>
<dbReference type="InterPro" id="IPR036397">
    <property type="entry name" value="RNaseH_sf"/>
</dbReference>
<keyword evidence="8 16" id="KW-0540">Nuclease</keyword>
<dbReference type="InterPro" id="IPR006309">
    <property type="entry name" value="DnaQ_proteo"/>
</dbReference>
<name>A0ABZ2H0J7_9GAMM</name>
<comment type="subunit">
    <text evidence="16">DNA polymerase III contains a core (composed of alpha, epsilon and theta chains) that associates with a tau subunit. This core dimerizes to form the POLIII' complex. PolIII' associates with the gamma complex (composed of gamma, delta, delta', psi and chi chains) and with the beta chain to form the complete DNA polymerase III complex.</text>
</comment>
<evidence type="ECO:0000259" key="17">
    <source>
        <dbReference type="SMART" id="SM00479"/>
    </source>
</evidence>
<evidence type="ECO:0000256" key="16">
    <source>
        <dbReference type="RuleBase" id="RU364087"/>
    </source>
</evidence>
<dbReference type="PANTHER" id="PTHR30231">
    <property type="entry name" value="DNA POLYMERASE III SUBUNIT EPSILON"/>
    <property type="match status" value="1"/>
</dbReference>
<dbReference type="Pfam" id="PF00929">
    <property type="entry name" value="RNase_T"/>
    <property type="match status" value="1"/>
</dbReference>
<evidence type="ECO:0000256" key="7">
    <source>
        <dbReference type="ARBA" id="ARBA00022705"/>
    </source>
</evidence>
<evidence type="ECO:0000256" key="4">
    <source>
        <dbReference type="ARBA" id="ARBA00020352"/>
    </source>
</evidence>
<comment type="function">
    <text evidence="16">DNA polymerase III is a complex, multichain enzyme responsible for most of the replicative synthesis in bacteria. The epsilon subunit contain the editing function and is a proofreading 3'-5' exonuclease.</text>
</comment>
<feature type="domain" description="Exonuclease" evidence="17">
    <location>
        <begin position="18"/>
        <end position="190"/>
    </location>
</feature>
<dbReference type="InterPro" id="IPR006054">
    <property type="entry name" value="DnaQ"/>
</dbReference>
<dbReference type="NCBIfam" id="TIGR00573">
    <property type="entry name" value="dnaq"/>
    <property type="match status" value="1"/>
</dbReference>
<dbReference type="Proteomes" id="UP001368618">
    <property type="component" value="Chromosome"/>
</dbReference>
<dbReference type="Gene3D" id="3.30.420.10">
    <property type="entry name" value="Ribonuclease H-like superfamily/Ribonuclease H"/>
    <property type="match status" value="1"/>
</dbReference>
<dbReference type="RefSeq" id="WP_338516172.1">
    <property type="nucleotide sequence ID" value="NZ_CP135137.1"/>
</dbReference>
<dbReference type="NCBIfam" id="TIGR01406">
    <property type="entry name" value="dnaQ_proteo"/>
    <property type="match status" value="1"/>
</dbReference>
<keyword evidence="12 16" id="KW-0460">Magnesium</keyword>
<evidence type="ECO:0000256" key="6">
    <source>
        <dbReference type="ARBA" id="ARBA00022695"/>
    </source>
</evidence>
<evidence type="ECO:0000256" key="1">
    <source>
        <dbReference type="ARBA" id="ARBA00001936"/>
    </source>
</evidence>
<evidence type="ECO:0000256" key="3">
    <source>
        <dbReference type="ARBA" id="ARBA00012417"/>
    </source>
</evidence>
<evidence type="ECO:0000256" key="12">
    <source>
        <dbReference type="ARBA" id="ARBA00022842"/>
    </source>
</evidence>
<keyword evidence="14 16" id="KW-0464">Manganese</keyword>
<dbReference type="CDD" id="cd06131">
    <property type="entry name" value="DNA_pol_III_epsilon_Ecoli_like"/>
    <property type="match status" value="1"/>
</dbReference>
<gene>
    <name evidence="16 18" type="primary">dnaQ</name>
    <name evidence="18" type="ORF">RQL39_00385</name>
</gene>
<comment type="catalytic activity">
    <reaction evidence="15 16">
        <text>DNA(n) + a 2'-deoxyribonucleoside 5'-triphosphate = DNA(n+1) + diphosphate</text>
        <dbReference type="Rhea" id="RHEA:22508"/>
        <dbReference type="Rhea" id="RHEA-COMP:17339"/>
        <dbReference type="Rhea" id="RHEA-COMP:17340"/>
        <dbReference type="ChEBI" id="CHEBI:33019"/>
        <dbReference type="ChEBI" id="CHEBI:61560"/>
        <dbReference type="ChEBI" id="CHEBI:173112"/>
        <dbReference type="EC" id="2.7.7.7"/>
    </reaction>
</comment>
<keyword evidence="7 16" id="KW-0235">DNA replication</keyword>
<dbReference type="InterPro" id="IPR012337">
    <property type="entry name" value="RNaseH-like_sf"/>
</dbReference>